<proteinExistence type="predicted"/>
<dbReference type="HOGENOM" id="CLU_2161526_0_0_1"/>
<name>T1J8Z8_STRMM</name>
<dbReference type="EMBL" id="JH431968">
    <property type="status" value="NOT_ANNOTATED_CDS"/>
    <property type="molecule type" value="Genomic_DNA"/>
</dbReference>
<reference evidence="2" key="1">
    <citation type="submission" date="2011-05" db="EMBL/GenBank/DDBJ databases">
        <authorList>
            <person name="Richards S.R."/>
            <person name="Qu J."/>
            <person name="Jiang H."/>
            <person name="Jhangiani S.N."/>
            <person name="Agravi P."/>
            <person name="Goodspeed R."/>
            <person name="Gross S."/>
            <person name="Mandapat C."/>
            <person name="Jackson L."/>
            <person name="Mathew T."/>
            <person name="Pu L."/>
            <person name="Thornton R."/>
            <person name="Saada N."/>
            <person name="Wilczek-Boney K.B."/>
            <person name="Lee S."/>
            <person name="Kovar C."/>
            <person name="Wu Y."/>
            <person name="Scherer S.E."/>
            <person name="Worley K.C."/>
            <person name="Muzny D.M."/>
            <person name="Gibbs R."/>
        </authorList>
    </citation>
    <scope>NUCLEOTIDE SEQUENCE</scope>
    <source>
        <strain evidence="2">Brora</strain>
    </source>
</reference>
<reference evidence="1" key="2">
    <citation type="submission" date="2015-02" db="UniProtKB">
        <authorList>
            <consortium name="EnsemblMetazoa"/>
        </authorList>
    </citation>
    <scope>IDENTIFICATION</scope>
</reference>
<dbReference type="Proteomes" id="UP000014500">
    <property type="component" value="Unassembled WGS sequence"/>
</dbReference>
<dbReference type="AlphaFoldDB" id="T1J8Z8"/>
<keyword evidence="2" id="KW-1185">Reference proteome</keyword>
<organism evidence="1 2">
    <name type="scientific">Strigamia maritima</name>
    <name type="common">European centipede</name>
    <name type="synonym">Geophilus maritimus</name>
    <dbReference type="NCBI Taxonomy" id="126957"/>
    <lineage>
        <taxon>Eukaryota</taxon>
        <taxon>Metazoa</taxon>
        <taxon>Ecdysozoa</taxon>
        <taxon>Arthropoda</taxon>
        <taxon>Myriapoda</taxon>
        <taxon>Chilopoda</taxon>
        <taxon>Pleurostigmophora</taxon>
        <taxon>Geophilomorpha</taxon>
        <taxon>Linotaeniidae</taxon>
        <taxon>Strigamia</taxon>
    </lineage>
</organism>
<sequence length="111" mass="12839">MTDDYGWKIWRHAETIIICDNISKYYIIEVRDRREHKYGSYLYIQSKISETTIYLKCSKTTCRGTGNMNIHPSNYRELSIAPVELHALSSSGDHDTKLFEAGEEDNAEAKC</sequence>
<evidence type="ECO:0000313" key="2">
    <source>
        <dbReference type="Proteomes" id="UP000014500"/>
    </source>
</evidence>
<dbReference type="EnsemblMetazoa" id="SMAR010188-RA">
    <property type="protein sequence ID" value="SMAR010188-PA"/>
    <property type="gene ID" value="SMAR010188"/>
</dbReference>
<protein>
    <submittedName>
        <fullName evidence="1">Uncharacterized protein</fullName>
    </submittedName>
</protein>
<accession>T1J8Z8</accession>
<evidence type="ECO:0000313" key="1">
    <source>
        <dbReference type="EnsemblMetazoa" id="SMAR010188-PA"/>
    </source>
</evidence>